<evidence type="ECO:0000256" key="2">
    <source>
        <dbReference type="ARBA" id="ARBA00022723"/>
    </source>
</evidence>
<dbReference type="Pfam" id="PF00111">
    <property type="entry name" value="Fer2"/>
    <property type="match status" value="1"/>
</dbReference>
<sequence>MIINIKINGIDKQLQVEPQEYLLETLRANGYLSVKRGCDTGSCGACTVILDGKPIPSCAWLSARAHGHEVITIEGVQKEAEEIGKFLSSEGVEQCGYCSPSFVLTILSMKKELENPTEDDIRHYLVGNLCRCSGYVGHTRAIKKYLGVK</sequence>
<dbReference type="PANTHER" id="PTHR44379">
    <property type="entry name" value="OXIDOREDUCTASE WITH IRON-SULFUR SUBUNIT"/>
    <property type="match status" value="1"/>
</dbReference>
<keyword evidence="4" id="KW-0408">Iron</keyword>
<dbReference type="GO" id="GO:0051537">
    <property type="term" value="F:2 iron, 2 sulfur cluster binding"/>
    <property type="evidence" value="ECO:0007669"/>
    <property type="project" value="UniProtKB-KW"/>
</dbReference>
<dbReference type="SUPFAM" id="SSF47741">
    <property type="entry name" value="CO dehydrogenase ISP C-domain like"/>
    <property type="match status" value="1"/>
</dbReference>
<dbReference type="InterPro" id="IPR002888">
    <property type="entry name" value="2Fe-2S-bd"/>
</dbReference>
<reference evidence="7" key="1">
    <citation type="submission" date="2019-08" db="EMBL/GenBank/DDBJ databases">
        <authorList>
            <person name="Kucharzyk K."/>
            <person name="Murdoch R.W."/>
            <person name="Higgins S."/>
            <person name="Loffler F."/>
        </authorList>
    </citation>
    <scope>NUCLEOTIDE SEQUENCE</scope>
</reference>
<dbReference type="AlphaFoldDB" id="A0A645ACG0"/>
<evidence type="ECO:0000313" key="7">
    <source>
        <dbReference type="EMBL" id="MPM47374.1"/>
    </source>
</evidence>
<dbReference type="EMBL" id="VSSQ01011654">
    <property type="protein sequence ID" value="MPM47374.1"/>
    <property type="molecule type" value="Genomic_DNA"/>
</dbReference>
<protein>
    <submittedName>
        <fullName evidence="7">Nicotinate dehydrogenase small FeS subunit</fullName>
        <ecNumber evidence="7">1.17.1.5</ecNumber>
    </submittedName>
</protein>
<dbReference type="PROSITE" id="PS51085">
    <property type="entry name" value="2FE2S_FER_2"/>
    <property type="match status" value="1"/>
</dbReference>
<evidence type="ECO:0000256" key="5">
    <source>
        <dbReference type="ARBA" id="ARBA00023014"/>
    </source>
</evidence>
<dbReference type="InterPro" id="IPR036884">
    <property type="entry name" value="2Fe-2S-bd_dom_sf"/>
</dbReference>
<dbReference type="InterPro" id="IPR001041">
    <property type="entry name" value="2Fe-2S_ferredoxin-type"/>
</dbReference>
<proteinExistence type="predicted"/>
<keyword evidence="3 7" id="KW-0560">Oxidoreductase</keyword>
<evidence type="ECO:0000256" key="1">
    <source>
        <dbReference type="ARBA" id="ARBA00022714"/>
    </source>
</evidence>
<dbReference type="InterPro" id="IPR051452">
    <property type="entry name" value="Diverse_Oxidoreductases"/>
</dbReference>
<name>A0A645ACG0_9ZZZZ</name>
<dbReference type="Gene3D" id="3.10.20.30">
    <property type="match status" value="1"/>
</dbReference>
<keyword evidence="5" id="KW-0411">Iron-sulfur</keyword>
<evidence type="ECO:0000259" key="6">
    <source>
        <dbReference type="PROSITE" id="PS51085"/>
    </source>
</evidence>
<dbReference type="GO" id="GO:0050138">
    <property type="term" value="F:nicotinate dehydrogenase activity"/>
    <property type="evidence" value="ECO:0007669"/>
    <property type="project" value="UniProtKB-EC"/>
</dbReference>
<dbReference type="InterPro" id="IPR012675">
    <property type="entry name" value="Beta-grasp_dom_sf"/>
</dbReference>
<evidence type="ECO:0000256" key="3">
    <source>
        <dbReference type="ARBA" id="ARBA00023002"/>
    </source>
</evidence>
<dbReference type="Pfam" id="PF01799">
    <property type="entry name" value="Fer2_2"/>
    <property type="match status" value="1"/>
</dbReference>
<dbReference type="SUPFAM" id="SSF54292">
    <property type="entry name" value="2Fe-2S ferredoxin-like"/>
    <property type="match status" value="1"/>
</dbReference>
<dbReference type="PANTHER" id="PTHR44379:SF8">
    <property type="entry name" value="XANTHINE DEHYDROGENASE IRON-SULFUR-BINDING SUBUNIT XDHC-RELATED"/>
    <property type="match status" value="1"/>
</dbReference>
<gene>
    <name evidence="7" type="primary">ndhS_8</name>
    <name evidence="7" type="ORF">SDC9_94083</name>
</gene>
<keyword evidence="1" id="KW-0001">2Fe-2S</keyword>
<feature type="domain" description="2Fe-2S ferredoxin-type" evidence="6">
    <location>
        <begin position="1"/>
        <end position="76"/>
    </location>
</feature>
<comment type="caution">
    <text evidence="7">The sequence shown here is derived from an EMBL/GenBank/DDBJ whole genome shotgun (WGS) entry which is preliminary data.</text>
</comment>
<dbReference type="GO" id="GO:0046872">
    <property type="term" value="F:metal ion binding"/>
    <property type="evidence" value="ECO:0007669"/>
    <property type="project" value="UniProtKB-KW"/>
</dbReference>
<dbReference type="InterPro" id="IPR036010">
    <property type="entry name" value="2Fe-2S_ferredoxin-like_sf"/>
</dbReference>
<dbReference type="CDD" id="cd00207">
    <property type="entry name" value="fer2"/>
    <property type="match status" value="1"/>
</dbReference>
<evidence type="ECO:0000256" key="4">
    <source>
        <dbReference type="ARBA" id="ARBA00023004"/>
    </source>
</evidence>
<keyword evidence="2" id="KW-0479">Metal-binding</keyword>
<organism evidence="7">
    <name type="scientific">bioreactor metagenome</name>
    <dbReference type="NCBI Taxonomy" id="1076179"/>
    <lineage>
        <taxon>unclassified sequences</taxon>
        <taxon>metagenomes</taxon>
        <taxon>ecological metagenomes</taxon>
    </lineage>
</organism>
<dbReference type="InterPro" id="IPR006058">
    <property type="entry name" value="2Fe2S_fd_BS"/>
</dbReference>
<dbReference type="EC" id="1.17.1.5" evidence="7"/>
<accession>A0A645ACG0</accession>
<dbReference type="PROSITE" id="PS00197">
    <property type="entry name" value="2FE2S_FER_1"/>
    <property type="match status" value="1"/>
</dbReference>
<dbReference type="Gene3D" id="1.10.150.120">
    <property type="entry name" value="[2Fe-2S]-binding domain"/>
    <property type="match status" value="1"/>
</dbReference>